<comment type="cofactor">
    <cofactor evidence="3">
        <name>Zn(2+)</name>
        <dbReference type="ChEBI" id="CHEBI:29105"/>
    </cofactor>
    <text evidence="3">Binds 1 zinc ion per subunit.</text>
</comment>
<dbReference type="Gene3D" id="2.40.50.140">
    <property type="entry name" value="Nucleic acid-binding proteins"/>
    <property type="match status" value="1"/>
</dbReference>
<keyword evidence="3" id="KW-0479">Metal-binding</keyword>
<dbReference type="PROSITE" id="PS50936">
    <property type="entry name" value="ENGC_GTPASE"/>
    <property type="match status" value="1"/>
</dbReference>
<dbReference type="InterPro" id="IPR030378">
    <property type="entry name" value="G_CP_dom"/>
</dbReference>
<dbReference type="Proteomes" id="UP000315082">
    <property type="component" value="Chromosome"/>
</dbReference>
<keyword evidence="3" id="KW-0963">Cytoplasm</keyword>
<evidence type="ECO:0000256" key="2">
    <source>
        <dbReference type="ARBA" id="ARBA00023134"/>
    </source>
</evidence>
<dbReference type="EMBL" id="CP036348">
    <property type="protein sequence ID" value="QDV67303.1"/>
    <property type="molecule type" value="Genomic_DNA"/>
</dbReference>
<reference evidence="7 8" key="1">
    <citation type="submission" date="2019-02" db="EMBL/GenBank/DDBJ databases">
        <title>Deep-cultivation of Planctomycetes and their phenomic and genomic characterization uncovers novel biology.</title>
        <authorList>
            <person name="Wiegand S."/>
            <person name="Jogler M."/>
            <person name="Boedeker C."/>
            <person name="Pinto D."/>
            <person name="Vollmers J."/>
            <person name="Rivas-Marin E."/>
            <person name="Kohn T."/>
            <person name="Peeters S.H."/>
            <person name="Heuer A."/>
            <person name="Rast P."/>
            <person name="Oberbeckmann S."/>
            <person name="Bunk B."/>
            <person name="Jeske O."/>
            <person name="Meyerdierks A."/>
            <person name="Storesund J.E."/>
            <person name="Kallscheuer N."/>
            <person name="Luecker S."/>
            <person name="Lage O.M."/>
            <person name="Pohl T."/>
            <person name="Merkel B.J."/>
            <person name="Hornburger P."/>
            <person name="Mueller R.-W."/>
            <person name="Bruemmer F."/>
            <person name="Labrenz M."/>
            <person name="Spormann A.M."/>
            <person name="Op den Camp H."/>
            <person name="Overmann J."/>
            <person name="Amann R."/>
            <person name="Jetten M.S.M."/>
            <person name="Mascher T."/>
            <person name="Medema M.H."/>
            <person name="Devos D.P."/>
            <person name="Kaster A.-K."/>
            <person name="Ovreas L."/>
            <person name="Rohde M."/>
            <person name="Galperin M.Y."/>
            <person name="Jogler C."/>
        </authorList>
    </citation>
    <scope>NUCLEOTIDE SEQUENCE [LARGE SCALE GENOMIC DNA]</scope>
    <source>
        <strain evidence="7 8">Poly24</strain>
    </source>
</reference>
<evidence type="ECO:0000256" key="3">
    <source>
        <dbReference type="HAMAP-Rule" id="MF_01820"/>
    </source>
</evidence>
<dbReference type="InterPro" id="IPR027417">
    <property type="entry name" value="P-loop_NTPase"/>
</dbReference>
<comment type="similarity">
    <text evidence="3">Belongs to the TRAFAC class YlqF/YawG GTPase family. RsgA subfamily.</text>
</comment>
<dbReference type="GO" id="GO:0019843">
    <property type="term" value="F:rRNA binding"/>
    <property type="evidence" value="ECO:0007669"/>
    <property type="project" value="UniProtKB-KW"/>
</dbReference>
<comment type="function">
    <text evidence="3">One of several proteins that assist in the late maturation steps of the functional core of the 30S ribosomal subunit. Helps release RbfA from mature subunits. May play a role in the assembly of ribosomal proteins into the subunit. Circularly permuted GTPase that catalyzes slow GTP hydrolysis, GTPase activity is stimulated by the 30S ribosomal subunit.</text>
</comment>
<sequence length="384" mass="42410">MARNKKNRSKIRTEFRKKHQGKTRDADLTREFKTGDTERLADAQHGERVSGKGELTRHRTVFGDAIDDSNGGLNVQLDSDDSLITGRVLSVHGLQSRVLGDDNVVYSCTVRQLLKSLSTDQRHVIATGDRVAIRTADNQEGMIERVEPRSHVLSRTSRGRQHVIVANVDWLMIVTSAAEPGLKPGLIDRFLLTAEHFGITPIICINKIDLVDAAEYQQLVGTFGQLGYRVLTCSAETGQGIDFLRQVIANRETAVVGQSGVGKSSLLNVIEPGLALRVSHVSSENQKGRHTTTAAKLIPLTSGGFVVDTPGIRQFQLWDITPGEVSALMPDLRPYVSGCRYSDCLHLDEDQCLVKEAVADGRIDARRYDSYCHLLEEDLMNKGR</sequence>
<dbReference type="InterPro" id="IPR012340">
    <property type="entry name" value="NA-bd_OB-fold"/>
</dbReference>
<feature type="compositionally biased region" description="Basic residues" evidence="4">
    <location>
        <begin position="1"/>
        <end position="21"/>
    </location>
</feature>
<dbReference type="GO" id="GO:0046872">
    <property type="term" value="F:metal ion binding"/>
    <property type="evidence" value="ECO:0007669"/>
    <property type="project" value="UniProtKB-KW"/>
</dbReference>
<keyword evidence="8" id="KW-1185">Reference proteome</keyword>
<dbReference type="PANTHER" id="PTHR32120:SF11">
    <property type="entry name" value="SMALL RIBOSOMAL SUBUNIT BIOGENESIS GTPASE RSGA 1, MITOCHONDRIAL-RELATED"/>
    <property type="match status" value="1"/>
</dbReference>
<dbReference type="Gene3D" id="1.10.40.50">
    <property type="entry name" value="Probable gtpase engc, domain 3"/>
    <property type="match status" value="1"/>
</dbReference>
<keyword evidence="1 3" id="KW-0547">Nucleotide-binding</keyword>
<evidence type="ECO:0000256" key="4">
    <source>
        <dbReference type="SAM" id="MobiDB-lite"/>
    </source>
</evidence>
<dbReference type="GO" id="GO:0005525">
    <property type="term" value="F:GTP binding"/>
    <property type="evidence" value="ECO:0007669"/>
    <property type="project" value="UniProtKB-UniRule"/>
</dbReference>
<feature type="domain" description="EngC GTPase" evidence="5">
    <location>
        <begin position="166"/>
        <end position="313"/>
    </location>
</feature>
<keyword evidence="2 3" id="KW-0342">GTP-binding</keyword>
<dbReference type="CDD" id="cd01854">
    <property type="entry name" value="YjeQ_EngC"/>
    <property type="match status" value="1"/>
</dbReference>
<keyword evidence="3" id="KW-0690">Ribosome biogenesis</keyword>
<accession>A0A518JP46</accession>
<dbReference type="InterPro" id="IPR004881">
    <property type="entry name" value="Ribosome_biogen_GTPase_RsgA"/>
</dbReference>
<evidence type="ECO:0000259" key="6">
    <source>
        <dbReference type="PROSITE" id="PS51721"/>
    </source>
</evidence>
<feature type="binding site" evidence="3">
    <location>
        <begin position="206"/>
        <end position="209"/>
    </location>
    <ligand>
        <name>GTP</name>
        <dbReference type="ChEBI" id="CHEBI:37565"/>
    </ligand>
</feature>
<protein>
    <recommendedName>
        <fullName evidence="3">Small ribosomal subunit biogenesis GTPase RsgA</fullName>
        <ecNumber evidence="3">3.6.1.-</ecNumber>
    </recommendedName>
</protein>
<comment type="subcellular location">
    <subcellularLocation>
        <location evidence="3">Cytoplasm</location>
    </subcellularLocation>
</comment>
<dbReference type="PANTHER" id="PTHR32120">
    <property type="entry name" value="SMALL RIBOSOMAL SUBUNIT BIOGENESIS GTPASE RSGA"/>
    <property type="match status" value="1"/>
</dbReference>
<evidence type="ECO:0000313" key="8">
    <source>
        <dbReference type="Proteomes" id="UP000315082"/>
    </source>
</evidence>
<dbReference type="AlphaFoldDB" id="A0A518JP46"/>
<dbReference type="InterPro" id="IPR010914">
    <property type="entry name" value="RsgA_GTPase_dom"/>
</dbReference>
<dbReference type="HAMAP" id="MF_01820">
    <property type="entry name" value="GTPase_RsgA"/>
    <property type="match status" value="1"/>
</dbReference>
<dbReference type="OrthoDB" id="9809485at2"/>
<evidence type="ECO:0000259" key="5">
    <source>
        <dbReference type="PROSITE" id="PS50936"/>
    </source>
</evidence>
<dbReference type="PROSITE" id="PS51721">
    <property type="entry name" value="G_CP"/>
    <property type="match status" value="1"/>
</dbReference>
<dbReference type="Pfam" id="PF03193">
    <property type="entry name" value="RsgA_GTPase"/>
    <property type="match status" value="1"/>
</dbReference>
<name>A0A518JP46_9BACT</name>
<dbReference type="GO" id="GO:0003924">
    <property type="term" value="F:GTPase activity"/>
    <property type="evidence" value="ECO:0007669"/>
    <property type="project" value="UniProtKB-UniRule"/>
</dbReference>
<keyword evidence="3" id="KW-0699">rRNA-binding</keyword>
<dbReference type="EC" id="3.6.1.-" evidence="3"/>
<feature type="binding site" evidence="3">
    <location>
        <position position="352"/>
    </location>
    <ligand>
        <name>Zn(2+)</name>
        <dbReference type="ChEBI" id="CHEBI:29105"/>
    </ligand>
</feature>
<feature type="region of interest" description="Disordered" evidence="4">
    <location>
        <begin position="1"/>
        <end position="36"/>
    </location>
</feature>
<dbReference type="Gene3D" id="3.40.50.300">
    <property type="entry name" value="P-loop containing nucleotide triphosphate hydrolases"/>
    <property type="match status" value="1"/>
</dbReference>
<organism evidence="7 8">
    <name type="scientific">Rosistilla carotiformis</name>
    <dbReference type="NCBI Taxonomy" id="2528017"/>
    <lineage>
        <taxon>Bacteria</taxon>
        <taxon>Pseudomonadati</taxon>
        <taxon>Planctomycetota</taxon>
        <taxon>Planctomycetia</taxon>
        <taxon>Pirellulales</taxon>
        <taxon>Pirellulaceae</taxon>
        <taxon>Rosistilla</taxon>
    </lineage>
</organism>
<feature type="binding site" evidence="3">
    <location>
        <position position="344"/>
    </location>
    <ligand>
        <name>Zn(2+)</name>
        <dbReference type="ChEBI" id="CHEBI:29105"/>
    </ligand>
</feature>
<feature type="compositionally biased region" description="Basic and acidic residues" evidence="4">
    <location>
        <begin position="22"/>
        <end position="36"/>
    </location>
</feature>
<keyword evidence="3" id="KW-0694">RNA-binding</keyword>
<dbReference type="GO" id="GO:0005737">
    <property type="term" value="C:cytoplasm"/>
    <property type="evidence" value="ECO:0007669"/>
    <property type="project" value="UniProtKB-SubCell"/>
</dbReference>
<evidence type="ECO:0000256" key="1">
    <source>
        <dbReference type="ARBA" id="ARBA00022741"/>
    </source>
</evidence>
<dbReference type="SUPFAM" id="SSF52540">
    <property type="entry name" value="P-loop containing nucleoside triphosphate hydrolases"/>
    <property type="match status" value="1"/>
</dbReference>
<dbReference type="RefSeq" id="WP_145091240.1">
    <property type="nucleotide sequence ID" value="NZ_CP036348.1"/>
</dbReference>
<gene>
    <name evidence="3 7" type="primary">rsgA</name>
    <name evidence="7" type="ORF">Poly24_09960</name>
</gene>
<dbReference type="GO" id="GO:0042274">
    <property type="term" value="P:ribosomal small subunit biogenesis"/>
    <property type="evidence" value="ECO:0007669"/>
    <property type="project" value="UniProtKB-UniRule"/>
</dbReference>
<proteinExistence type="inferred from homology"/>
<feature type="binding site" evidence="3">
    <location>
        <begin position="257"/>
        <end position="265"/>
    </location>
    <ligand>
        <name>GTP</name>
        <dbReference type="ChEBI" id="CHEBI:37565"/>
    </ligand>
</feature>
<dbReference type="NCBIfam" id="TIGR00157">
    <property type="entry name" value="ribosome small subunit-dependent GTPase A"/>
    <property type="match status" value="1"/>
</dbReference>
<feature type="domain" description="CP-type G" evidence="6">
    <location>
        <begin position="156"/>
        <end position="315"/>
    </location>
</feature>
<dbReference type="KEGG" id="rcf:Poly24_09960"/>
<feature type="binding site" evidence="3">
    <location>
        <position position="339"/>
    </location>
    <ligand>
        <name>Zn(2+)</name>
        <dbReference type="ChEBI" id="CHEBI:29105"/>
    </ligand>
</feature>
<comment type="subunit">
    <text evidence="3">Monomer. Associates with 30S ribosomal subunit, binds 16S rRNA.</text>
</comment>
<keyword evidence="3 7" id="KW-0378">Hydrolase</keyword>
<evidence type="ECO:0000313" key="7">
    <source>
        <dbReference type="EMBL" id="QDV67303.1"/>
    </source>
</evidence>
<keyword evidence="3" id="KW-0862">Zinc</keyword>
<feature type="binding site" evidence="3">
    <location>
        <position position="346"/>
    </location>
    <ligand>
        <name>Zn(2+)</name>
        <dbReference type="ChEBI" id="CHEBI:29105"/>
    </ligand>
</feature>